<keyword evidence="10 11" id="KW-0407">Ion channel</keyword>
<dbReference type="InterPro" id="IPR006201">
    <property type="entry name" value="Neur_channel"/>
</dbReference>
<dbReference type="SUPFAM" id="SSF47473">
    <property type="entry name" value="EF-hand"/>
    <property type="match status" value="1"/>
</dbReference>
<evidence type="ECO:0000256" key="12">
    <source>
        <dbReference type="SAM" id="MobiDB-lite"/>
    </source>
</evidence>
<dbReference type="SUPFAM" id="SSF63712">
    <property type="entry name" value="Nicotinic receptor ligand binding domain-like"/>
    <property type="match status" value="2"/>
</dbReference>
<evidence type="ECO:0008006" key="17">
    <source>
        <dbReference type="Google" id="ProtNLM"/>
    </source>
</evidence>
<comment type="subcellular location">
    <subcellularLocation>
        <location evidence="2">Cell membrane</location>
    </subcellularLocation>
    <subcellularLocation>
        <location evidence="1">Membrane</location>
        <topology evidence="1">Multi-pass membrane protein</topology>
    </subcellularLocation>
</comment>
<evidence type="ECO:0000256" key="10">
    <source>
        <dbReference type="ARBA" id="ARBA00023303"/>
    </source>
</evidence>
<dbReference type="EMBL" id="RCHS01000554">
    <property type="protein sequence ID" value="RMX57997.1"/>
    <property type="molecule type" value="Genomic_DNA"/>
</dbReference>
<feature type="transmembrane region" description="Helical" evidence="11">
    <location>
        <begin position="654"/>
        <end position="674"/>
    </location>
</feature>
<proteinExistence type="inferred from homology"/>
<feature type="domain" description="Neurotransmitter-gated ion-channel transmembrane" evidence="14">
    <location>
        <begin position="629"/>
        <end position="719"/>
    </location>
</feature>
<dbReference type="AlphaFoldDB" id="A0A3M6UWL5"/>
<evidence type="ECO:0000256" key="7">
    <source>
        <dbReference type="ARBA" id="ARBA00022989"/>
    </source>
</evidence>
<dbReference type="GO" id="GO:0005886">
    <property type="term" value="C:plasma membrane"/>
    <property type="evidence" value="ECO:0007669"/>
    <property type="project" value="UniProtKB-SubCell"/>
</dbReference>
<keyword evidence="5 11" id="KW-0812">Transmembrane</keyword>
<evidence type="ECO:0000256" key="3">
    <source>
        <dbReference type="ARBA" id="ARBA00022448"/>
    </source>
</evidence>
<dbReference type="InterPro" id="IPR018000">
    <property type="entry name" value="Neurotransmitter_ion_chnl_CS"/>
</dbReference>
<feature type="region of interest" description="Disordered" evidence="12">
    <location>
        <begin position="442"/>
        <end position="461"/>
    </location>
</feature>
<accession>A0A3M6UWL5</accession>
<evidence type="ECO:0000256" key="2">
    <source>
        <dbReference type="ARBA" id="ARBA00004236"/>
    </source>
</evidence>
<name>A0A3M6UWL5_POCDA</name>
<dbReference type="InterPro" id="IPR006202">
    <property type="entry name" value="Neur_chan_lig-bd"/>
</dbReference>
<reference evidence="15 16" key="1">
    <citation type="journal article" date="2018" name="Sci. Rep.">
        <title>Comparative analysis of the Pocillopora damicornis genome highlights role of immune system in coral evolution.</title>
        <authorList>
            <person name="Cunning R."/>
            <person name="Bay R.A."/>
            <person name="Gillette P."/>
            <person name="Baker A.C."/>
            <person name="Traylor-Knowles N."/>
        </authorList>
    </citation>
    <scope>NUCLEOTIDE SEQUENCE [LARGE SCALE GENOMIC DNA]</scope>
    <source>
        <strain evidence="15">RSMAS</strain>
        <tissue evidence="15">Whole animal</tissue>
    </source>
</reference>
<dbReference type="GO" id="GO:0004888">
    <property type="term" value="F:transmembrane signaling receptor activity"/>
    <property type="evidence" value="ECO:0007669"/>
    <property type="project" value="InterPro"/>
</dbReference>
<dbReference type="InterPro" id="IPR011992">
    <property type="entry name" value="EF-hand-dom_pair"/>
</dbReference>
<evidence type="ECO:0000259" key="14">
    <source>
        <dbReference type="Pfam" id="PF02932"/>
    </source>
</evidence>
<dbReference type="FunFam" id="2.70.170.10:FF:000045">
    <property type="entry name" value="Predicted protein"/>
    <property type="match status" value="1"/>
</dbReference>
<evidence type="ECO:0000256" key="8">
    <source>
        <dbReference type="ARBA" id="ARBA00023065"/>
    </source>
</evidence>
<evidence type="ECO:0000256" key="9">
    <source>
        <dbReference type="ARBA" id="ARBA00023136"/>
    </source>
</evidence>
<dbReference type="PRINTS" id="PR00253">
    <property type="entry name" value="GABAARECEPTR"/>
</dbReference>
<feature type="transmembrane region" description="Helical" evidence="11">
    <location>
        <begin position="686"/>
        <end position="706"/>
    </location>
</feature>
<organism evidence="15 16">
    <name type="scientific">Pocillopora damicornis</name>
    <name type="common">Cauliflower coral</name>
    <name type="synonym">Millepora damicornis</name>
    <dbReference type="NCBI Taxonomy" id="46731"/>
    <lineage>
        <taxon>Eukaryota</taxon>
        <taxon>Metazoa</taxon>
        <taxon>Cnidaria</taxon>
        <taxon>Anthozoa</taxon>
        <taxon>Hexacorallia</taxon>
        <taxon>Scleractinia</taxon>
        <taxon>Astrocoeniina</taxon>
        <taxon>Pocilloporidae</taxon>
        <taxon>Pocillopora</taxon>
    </lineage>
</organism>
<dbReference type="CDD" id="cd18990">
    <property type="entry name" value="LGIC_ECD_GABAAR"/>
    <property type="match status" value="1"/>
</dbReference>
<feature type="transmembrane region" description="Helical" evidence="11">
    <location>
        <begin position="412"/>
        <end position="432"/>
    </location>
</feature>
<feature type="domain" description="Neurotransmitter-gated ion-channel ligand-binding" evidence="13">
    <location>
        <begin position="148"/>
        <end position="346"/>
    </location>
</feature>
<dbReference type="Pfam" id="PF02931">
    <property type="entry name" value="Neur_chan_LBD"/>
    <property type="match status" value="2"/>
</dbReference>
<keyword evidence="7 11" id="KW-1133">Transmembrane helix</keyword>
<comment type="similarity">
    <text evidence="11">Belongs to the ligand-gated ion channel (TC 1.A.9) family.</text>
</comment>
<sequence length="820" mass="95846">MQGEKWTKDDFPIYEGAIDFKKFVNLMEKQRSMMQDDEAAMLFTVFDSDHRGFIEGKTIKRSLHFLEDVPTDEINEILAMTKLSDDRKITMEARDEDTLLDIKELDSHISMDTLLQGWLIPLLLMKYHGNCNEISHFDRTEIANATFILDSILEDSDYDKNTRPRVGQKPVIVYLSMAIQSFTNIKESNMEFTTSMFLRQEWNDRRLAHHDNGMLPVQGKDVQKIWRPDTYFTNMNDYKLYEDNQLALISRFGYVYYSSRLFVAASCRMYLQKFPRDVQKCSLILESFAFTRDMVEYRWKYPNPINILDIELAEFDLTSTEYTSEDVEYVAGKYRDMIVTFTFSRRIGYYLINFYVPCIIMVIMSWIVFWMDRANIGDRIALGITTVLTIVFLLSSSNSTMPRVSYPKAIDWYLMTSFIFVFTTLIMCLLIFRFDRRVNKQQCPPRSVSGEPPAESTSMQMPEEPEIRSRVSYFVADSRGAVYPIVHSASGLKKRSLLSFCFRQKFCGLSARVTRENLGMILNNFCRFLFPCSFLFFNLVYWVEFTTSMFLRQEWVDLRLAHKLNGTLPVRGVDVQKIWRPDTYFTNMNDYKLYEDNQLVLISSNGKYRDMIVTFTFSRRIGYYLINFYVPCIIMVIMSWIVFWIDRDNIGDRIALGITTVLTIVFLLGSSNSTMPRVSYPKAIDWYMMTSFIFVFMSLIMCLLIFRFDRKKNKEQRPPRSVSGEPPAEAISMQISEEPDIRSRVSYYVADSQGAVYPIVRSVSGLKKKTLLTPRFPKRLCGLPVKVTRDNLGVALNNLCRFLFPSSFLLFNLVYWVGIA</sequence>
<comment type="caution">
    <text evidence="15">The sequence shown here is derived from an EMBL/GenBank/DDBJ whole genome shotgun (WGS) entry which is preliminary data.</text>
</comment>
<feature type="domain" description="Neurotransmitter-gated ion-channel transmembrane" evidence="14">
    <location>
        <begin position="355"/>
        <end position="442"/>
    </location>
</feature>
<feature type="transmembrane region" description="Helical" evidence="11">
    <location>
        <begin position="525"/>
        <end position="543"/>
    </location>
</feature>
<dbReference type="FunFam" id="1.20.58.390:FF:000137">
    <property type="entry name" value="Predicted protein"/>
    <property type="match status" value="2"/>
</dbReference>
<dbReference type="InterPro" id="IPR006028">
    <property type="entry name" value="GABAA/Glycine_rcpt"/>
</dbReference>
<keyword evidence="9 11" id="KW-0472">Membrane</keyword>
<feature type="transmembrane region" description="Helical" evidence="11">
    <location>
        <begin position="380"/>
        <end position="400"/>
    </location>
</feature>
<gene>
    <name evidence="15" type="ORF">pdam_00017230</name>
</gene>
<dbReference type="PROSITE" id="PS00236">
    <property type="entry name" value="NEUROTR_ION_CHANNEL"/>
    <property type="match status" value="1"/>
</dbReference>
<evidence type="ECO:0000256" key="5">
    <source>
        <dbReference type="ARBA" id="ARBA00022692"/>
    </source>
</evidence>
<dbReference type="InterPro" id="IPR036719">
    <property type="entry name" value="Neuro-gated_channel_TM_sf"/>
</dbReference>
<dbReference type="Pfam" id="PF02932">
    <property type="entry name" value="Neur_chan_memb"/>
    <property type="match status" value="2"/>
</dbReference>
<dbReference type="SUPFAM" id="SSF90112">
    <property type="entry name" value="Neurotransmitter-gated ion-channel transmembrane pore"/>
    <property type="match status" value="2"/>
</dbReference>
<dbReference type="InterPro" id="IPR036734">
    <property type="entry name" value="Neur_chan_lig-bd_sf"/>
</dbReference>
<keyword evidence="4" id="KW-1003">Cell membrane</keyword>
<evidence type="ECO:0000313" key="16">
    <source>
        <dbReference type="Proteomes" id="UP000275408"/>
    </source>
</evidence>
<dbReference type="GO" id="GO:0005230">
    <property type="term" value="F:extracellular ligand-gated monoatomic ion channel activity"/>
    <property type="evidence" value="ECO:0007669"/>
    <property type="project" value="InterPro"/>
</dbReference>
<feature type="transmembrane region" description="Helical" evidence="11">
    <location>
        <begin position="799"/>
        <end position="819"/>
    </location>
</feature>
<dbReference type="Gene3D" id="1.20.58.390">
    <property type="entry name" value="Neurotransmitter-gated ion-channel transmembrane domain"/>
    <property type="match status" value="2"/>
</dbReference>
<evidence type="ECO:0000256" key="6">
    <source>
        <dbReference type="ARBA" id="ARBA00022729"/>
    </source>
</evidence>
<comment type="caution">
    <text evidence="11">Lacks conserved residue(s) required for the propagation of feature annotation.</text>
</comment>
<feature type="transmembrane region" description="Helical" evidence="11">
    <location>
        <begin position="621"/>
        <end position="642"/>
    </location>
</feature>
<dbReference type="PANTHER" id="PTHR18945">
    <property type="entry name" value="NEUROTRANSMITTER GATED ION CHANNEL"/>
    <property type="match status" value="1"/>
</dbReference>
<keyword evidence="8 11" id="KW-0406">Ion transport</keyword>
<dbReference type="Proteomes" id="UP000275408">
    <property type="component" value="Unassembled WGS sequence"/>
</dbReference>
<dbReference type="STRING" id="46731.A0A3M6UWL5"/>
<keyword evidence="3 11" id="KW-0813">Transport</keyword>
<dbReference type="Gene3D" id="1.10.238.10">
    <property type="entry name" value="EF-hand"/>
    <property type="match status" value="1"/>
</dbReference>
<evidence type="ECO:0000313" key="15">
    <source>
        <dbReference type="EMBL" id="RMX57997.1"/>
    </source>
</evidence>
<evidence type="ECO:0000259" key="13">
    <source>
        <dbReference type="Pfam" id="PF02931"/>
    </source>
</evidence>
<evidence type="ECO:0000256" key="4">
    <source>
        <dbReference type="ARBA" id="ARBA00022475"/>
    </source>
</evidence>
<evidence type="ECO:0000256" key="1">
    <source>
        <dbReference type="ARBA" id="ARBA00004141"/>
    </source>
</evidence>
<keyword evidence="16" id="KW-1185">Reference proteome</keyword>
<dbReference type="Gene3D" id="2.70.170.10">
    <property type="entry name" value="Neurotransmitter-gated ion-channel ligand-binding domain"/>
    <property type="match status" value="2"/>
</dbReference>
<dbReference type="PRINTS" id="PR00252">
    <property type="entry name" value="NRIONCHANNEL"/>
</dbReference>
<dbReference type="InterPro" id="IPR038050">
    <property type="entry name" value="Neuro_actylchol_rec"/>
</dbReference>
<feature type="non-terminal residue" evidence="15">
    <location>
        <position position="820"/>
    </location>
</feature>
<evidence type="ECO:0000256" key="11">
    <source>
        <dbReference type="RuleBase" id="RU000687"/>
    </source>
</evidence>
<feature type="transmembrane region" description="Helical" evidence="11">
    <location>
        <begin position="347"/>
        <end position="368"/>
    </location>
</feature>
<keyword evidence="6" id="KW-0732">Signal</keyword>
<protein>
    <recommendedName>
        <fullName evidence="17">EF-hand domain-containing protein</fullName>
    </recommendedName>
</protein>
<dbReference type="InterPro" id="IPR006029">
    <property type="entry name" value="Neurotrans-gated_channel_TM"/>
</dbReference>
<dbReference type="OrthoDB" id="5963774at2759"/>
<feature type="domain" description="Neurotransmitter-gated ion-channel ligand-binding" evidence="13">
    <location>
        <begin position="544"/>
        <end position="607"/>
    </location>
</feature>
<dbReference type="CDD" id="cd19049">
    <property type="entry name" value="LGIC_TM_anion"/>
    <property type="match status" value="2"/>
</dbReference>